<gene>
    <name evidence="1" type="ORF">LCGC14_1881830</name>
</gene>
<protein>
    <submittedName>
        <fullName evidence="1">Uncharacterized protein</fullName>
    </submittedName>
</protein>
<evidence type="ECO:0000313" key="1">
    <source>
        <dbReference type="EMBL" id="KKL92725.1"/>
    </source>
</evidence>
<feature type="non-terminal residue" evidence="1">
    <location>
        <position position="1"/>
    </location>
</feature>
<reference evidence="1" key="1">
    <citation type="journal article" date="2015" name="Nature">
        <title>Complex archaea that bridge the gap between prokaryotes and eukaryotes.</title>
        <authorList>
            <person name="Spang A."/>
            <person name="Saw J.H."/>
            <person name="Jorgensen S.L."/>
            <person name="Zaremba-Niedzwiedzka K."/>
            <person name="Martijn J."/>
            <person name="Lind A.E."/>
            <person name="van Eijk R."/>
            <person name="Schleper C."/>
            <person name="Guy L."/>
            <person name="Ettema T.J."/>
        </authorList>
    </citation>
    <scope>NUCLEOTIDE SEQUENCE</scope>
</reference>
<proteinExistence type="predicted"/>
<dbReference type="EMBL" id="LAZR01019388">
    <property type="protein sequence ID" value="KKL92725.1"/>
    <property type="molecule type" value="Genomic_DNA"/>
</dbReference>
<dbReference type="AlphaFoldDB" id="A0A0F9IG09"/>
<name>A0A0F9IG09_9ZZZZ</name>
<organism evidence="1">
    <name type="scientific">marine sediment metagenome</name>
    <dbReference type="NCBI Taxonomy" id="412755"/>
    <lineage>
        <taxon>unclassified sequences</taxon>
        <taxon>metagenomes</taxon>
        <taxon>ecological metagenomes</taxon>
    </lineage>
</organism>
<sequence>GRVRAKNNYILPILRARIQRLMSAEMSWHATPDSNAHEARDKATVATNLVTARWSGAEMDGKLRAAMWLSFSCGVAYLKPFWNPDLGGLVAATVILPHPFQKDPLTGQGVPTEYTVDADGQPLVDPETGDPLSESDAAFRYRQGDIDTAVRSIFNIRLNPDAFGLLPAQGFRWLIDSEAVPISVIKEKYGDVAKNVQTVEGVAHLKQFEHLIASVGNRRSPSLSGFGSGGRGQKQLPDRDLTLLSEYWEAPSDPLKEGRLIVVAGKELIYDDDLPQGFVPHVAIYDEVRPFDAQGRPTVGQLVSPQKVINTQWSLALEEQALNGIGQWAMFDVPGLSEQITNISAAHIKVPMQSALANRNIGDIVQRVPPVRVSNDRWHMIDEAKKAMFDIGAFHEIQRGQIPPGLDSGIAIQRLQEAENGQLMDAVKTLKSSLLTWGKQVLGIARWGYGEHEERWIPVERPDLGFLLESVKGTDLPDPETITLDLEGFRPQSKTAFNAEIRDAIDKQWIDPRAGLRMMDLGRGIEGAFESEQRHYARSRSENLAIEKGEFELIEAPKGSPLAGLPALLHPDGSPYLLPMNDEHETHIRNHEELLLDDTKPWEMRQIVAVHINEHQSMLQLLAAQVAELEAKQTAATAA</sequence>
<comment type="caution">
    <text evidence="1">The sequence shown here is derived from an EMBL/GenBank/DDBJ whole genome shotgun (WGS) entry which is preliminary data.</text>
</comment>
<accession>A0A0F9IG09</accession>